<keyword evidence="2" id="KW-0472">Membrane</keyword>
<evidence type="ECO:0000256" key="1">
    <source>
        <dbReference type="ARBA" id="ARBA00035112"/>
    </source>
</evidence>
<feature type="transmembrane region" description="Helical" evidence="2">
    <location>
        <begin position="44"/>
        <end position="68"/>
    </location>
</feature>
<gene>
    <name evidence="3" type="ORF">PVAG01_08588</name>
</gene>
<evidence type="ECO:0000313" key="3">
    <source>
        <dbReference type="EMBL" id="KAL3420089.1"/>
    </source>
</evidence>
<comment type="similarity">
    <text evidence="1">Belongs to the ustYa family.</text>
</comment>
<keyword evidence="2" id="KW-1133">Transmembrane helix</keyword>
<keyword evidence="4" id="KW-1185">Reference proteome</keyword>
<dbReference type="Proteomes" id="UP001629113">
    <property type="component" value="Unassembled WGS sequence"/>
</dbReference>
<sequence>MAFMKFAKWNPLSQPQAYEPVEGGTAHLPLKRENKKSRSLAGRLLLSPVLSVVSMGFIIANIGSYMVMNQRIDFLKHFCPDLPYSPEVTGFRFSHMVMDLYSYDPYKDYGKESDRAWDNLLDKQYFRATKEEMIAWGEFDENSIELEDGGYVAQLRLFRELQCLVKPFIPIRQLLAYCLSQLKDFIKRQYGNPAVRAVTNFTEADKGSSTLQRGYGLLTVYRPLPQCVAPGNAMSRRHNSFGLVHQRGGPVKASHKSIARSPCLR</sequence>
<dbReference type="InterPro" id="IPR021765">
    <property type="entry name" value="UstYa-like"/>
</dbReference>
<dbReference type="EMBL" id="JBFCZG010000007">
    <property type="protein sequence ID" value="KAL3420089.1"/>
    <property type="molecule type" value="Genomic_DNA"/>
</dbReference>
<reference evidence="3 4" key="1">
    <citation type="submission" date="2024-06" db="EMBL/GenBank/DDBJ databases">
        <title>Complete genome of Phlyctema vagabunda strain 19-DSS-EL-015.</title>
        <authorList>
            <person name="Fiorenzani C."/>
        </authorList>
    </citation>
    <scope>NUCLEOTIDE SEQUENCE [LARGE SCALE GENOMIC DNA]</scope>
    <source>
        <strain evidence="3 4">19-DSS-EL-015</strain>
    </source>
</reference>
<protein>
    <submittedName>
        <fullName evidence="3">Uncharacterized protein</fullName>
    </submittedName>
</protein>
<accession>A0ABR4P9X6</accession>
<dbReference type="Pfam" id="PF11807">
    <property type="entry name" value="UstYa"/>
    <property type="match status" value="1"/>
</dbReference>
<evidence type="ECO:0000313" key="4">
    <source>
        <dbReference type="Proteomes" id="UP001629113"/>
    </source>
</evidence>
<proteinExistence type="inferred from homology"/>
<organism evidence="3 4">
    <name type="scientific">Phlyctema vagabunda</name>
    <dbReference type="NCBI Taxonomy" id="108571"/>
    <lineage>
        <taxon>Eukaryota</taxon>
        <taxon>Fungi</taxon>
        <taxon>Dikarya</taxon>
        <taxon>Ascomycota</taxon>
        <taxon>Pezizomycotina</taxon>
        <taxon>Leotiomycetes</taxon>
        <taxon>Helotiales</taxon>
        <taxon>Dermateaceae</taxon>
        <taxon>Phlyctema</taxon>
    </lineage>
</organism>
<keyword evidence="2" id="KW-0812">Transmembrane</keyword>
<comment type="caution">
    <text evidence="3">The sequence shown here is derived from an EMBL/GenBank/DDBJ whole genome shotgun (WGS) entry which is preliminary data.</text>
</comment>
<evidence type="ECO:0000256" key="2">
    <source>
        <dbReference type="SAM" id="Phobius"/>
    </source>
</evidence>
<name>A0ABR4P9X6_9HELO</name>